<evidence type="ECO:0000256" key="1">
    <source>
        <dbReference type="ARBA" id="ARBA00004141"/>
    </source>
</evidence>
<keyword evidence="8" id="KW-1185">Reference proteome</keyword>
<comment type="subcellular location">
    <subcellularLocation>
        <location evidence="1">Membrane</location>
        <topology evidence="1">Multi-pass membrane protein</topology>
    </subcellularLocation>
</comment>
<keyword evidence="4 5" id="KW-0472">Membrane</keyword>
<dbReference type="STRING" id="1855383.SAMN05216548_102126"/>
<dbReference type="RefSeq" id="WP_092495304.1">
    <property type="nucleotide sequence ID" value="NZ_FOFG01000002.1"/>
</dbReference>
<dbReference type="Pfam" id="PF06271">
    <property type="entry name" value="RDD"/>
    <property type="match status" value="1"/>
</dbReference>
<dbReference type="InterPro" id="IPR010432">
    <property type="entry name" value="RDD"/>
</dbReference>
<organism evidence="7 8">
    <name type="scientific">Faunimonas pinastri</name>
    <dbReference type="NCBI Taxonomy" id="1855383"/>
    <lineage>
        <taxon>Bacteria</taxon>
        <taxon>Pseudomonadati</taxon>
        <taxon>Pseudomonadota</taxon>
        <taxon>Alphaproteobacteria</taxon>
        <taxon>Hyphomicrobiales</taxon>
        <taxon>Afifellaceae</taxon>
        <taxon>Faunimonas</taxon>
    </lineage>
</organism>
<accession>A0A1H9CEC7</accession>
<evidence type="ECO:0000256" key="4">
    <source>
        <dbReference type="ARBA" id="ARBA00023136"/>
    </source>
</evidence>
<protein>
    <submittedName>
        <fullName evidence="7">Uncharacterized membrane protein YckC, RDD family</fullName>
    </submittedName>
</protein>
<dbReference type="GO" id="GO:0016020">
    <property type="term" value="C:membrane"/>
    <property type="evidence" value="ECO:0007669"/>
    <property type="project" value="UniProtKB-SubCell"/>
</dbReference>
<feature type="domain" description="RDD" evidence="6">
    <location>
        <begin position="29"/>
        <end position="150"/>
    </location>
</feature>
<reference evidence="7 8" key="1">
    <citation type="submission" date="2016-10" db="EMBL/GenBank/DDBJ databases">
        <authorList>
            <person name="de Groot N.N."/>
        </authorList>
    </citation>
    <scope>NUCLEOTIDE SEQUENCE [LARGE SCALE GENOMIC DNA]</scope>
    <source>
        <strain evidence="7 8">A52C2</strain>
    </source>
</reference>
<keyword evidence="2 5" id="KW-0812">Transmembrane</keyword>
<name>A0A1H9CEC7_9HYPH</name>
<evidence type="ECO:0000256" key="3">
    <source>
        <dbReference type="ARBA" id="ARBA00022989"/>
    </source>
</evidence>
<feature type="transmembrane region" description="Helical" evidence="5">
    <location>
        <begin position="35"/>
        <end position="59"/>
    </location>
</feature>
<evidence type="ECO:0000313" key="7">
    <source>
        <dbReference type="EMBL" id="SEP99391.1"/>
    </source>
</evidence>
<dbReference type="AlphaFoldDB" id="A0A1H9CEC7"/>
<gene>
    <name evidence="7" type="ORF">SAMN05216548_102126</name>
</gene>
<evidence type="ECO:0000256" key="2">
    <source>
        <dbReference type="ARBA" id="ARBA00022692"/>
    </source>
</evidence>
<dbReference type="Proteomes" id="UP000199647">
    <property type="component" value="Unassembled WGS sequence"/>
</dbReference>
<evidence type="ECO:0000259" key="6">
    <source>
        <dbReference type="Pfam" id="PF06271"/>
    </source>
</evidence>
<feature type="transmembrane region" description="Helical" evidence="5">
    <location>
        <begin position="111"/>
        <end position="138"/>
    </location>
</feature>
<dbReference type="EMBL" id="FOFG01000002">
    <property type="protein sequence ID" value="SEP99391.1"/>
    <property type="molecule type" value="Genomic_DNA"/>
</dbReference>
<evidence type="ECO:0000256" key="5">
    <source>
        <dbReference type="SAM" id="Phobius"/>
    </source>
</evidence>
<evidence type="ECO:0000313" key="8">
    <source>
        <dbReference type="Proteomes" id="UP000199647"/>
    </source>
</evidence>
<proteinExistence type="predicted"/>
<feature type="transmembrane region" description="Helical" evidence="5">
    <location>
        <begin position="65"/>
        <end position="90"/>
    </location>
</feature>
<keyword evidence="3 5" id="KW-1133">Transmembrane helix</keyword>
<dbReference type="OrthoDB" id="7270324at2"/>
<sequence length="160" mass="17621">MSDATITLDAGGMAMDPAFHPELYDGVRSRRIMAFLLDALAILMLMLLASAVIAVLGVFTFGLGWLLFPLVWPFVAIIYSIFTLGGLSSATPGMRFCGIEMRTMNGGRMNVGLALISSIAFWASVYFLTPLILLVALLTRRKRLLHDMATDTVVVRSRFW</sequence>